<dbReference type="Gene3D" id="2.40.10.10">
    <property type="entry name" value="Trypsin-like serine proteases"/>
    <property type="match status" value="1"/>
</dbReference>
<evidence type="ECO:0000313" key="3">
    <source>
        <dbReference type="Proteomes" id="UP000197025"/>
    </source>
</evidence>
<dbReference type="InterPro" id="IPR043504">
    <property type="entry name" value="Peptidase_S1_PA_chymotrypsin"/>
</dbReference>
<keyword evidence="3" id="KW-1185">Reference proteome</keyword>
<dbReference type="Proteomes" id="UP000197025">
    <property type="component" value="Unassembled WGS sequence"/>
</dbReference>
<dbReference type="SUPFAM" id="SSF50494">
    <property type="entry name" value="Trypsin-like serine proteases"/>
    <property type="match status" value="1"/>
</dbReference>
<dbReference type="InterPro" id="IPR009003">
    <property type="entry name" value="Peptidase_S1_PA"/>
</dbReference>
<feature type="domain" description="Peptidase S1" evidence="1">
    <location>
        <begin position="210"/>
        <end position="312"/>
    </location>
</feature>
<dbReference type="GO" id="GO:0004252">
    <property type="term" value="F:serine-type endopeptidase activity"/>
    <property type="evidence" value="ECO:0007669"/>
    <property type="project" value="InterPro"/>
</dbReference>
<dbReference type="AlphaFoldDB" id="A0A212QNK8"/>
<dbReference type="RefSeq" id="WP_088570451.1">
    <property type="nucleotide sequence ID" value="NZ_FYEK01000012.1"/>
</dbReference>
<dbReference type="InParanoid" id="A0A212QNK8"/>
<dbReference type="Pfam" id="PF00089">
    <property type="entry name" value="Trypsin"/>
    <property type="match status" value="1"/>
</dbReference>
<accession>A0A212QNK8</accession>
<gene>
    <name evidence="2" type="ORF">SAMN02746019_00026440</name>
</gene>
<name>A0A212QNK8_9CHLR</name>
<reference evidence="3" key="1">
    <citation type="submission" date="2017-06" db="EMBL/GenBank/DDBJ databases">
        <authorList>
            <person name="Varghese N."/>
            <person name="Submissions S."/>
        </authorList>
    </citation>
    <scope>NUCLEOTIDE SEQUENCE [LARGE SCALE GENOMIC DNA]</scope>
    <source>
        <strain evidence="3">JAD2</strain>
    </source>
</reference>
<proteinExistence type="predicted"/>
<protein>
    <recommendedName>
        <fullName evidence="1">Peptidase S1 domain-containing protein</fullName>
    </recommendedName>
</protein>
<dbReference type="EMBL" id="FYEK01000012">
    <property type="protein sequence ID" value="SNB60954.1"/>
    <property type="molecule type" value="Genomic_DNA"/>
</dbReference>
<dbReference type="OrthoDB" id="104542at2"/>
<evidence type="ECO:0000259" key="1">
    <source>
        <dbReference type="Pfam" id="PF00089"/>
    </source>
</evidence>
<dbReference type="InterPro" id="IPR001254">
    <property type="entry name" value="Trypsin_dom"/>
</dbReference>
<evidence type="ECO:0000313" key="2">
    <source>
        <dbReference type="EMBL" id="SNB60954.1"/>
    </source>
</evidence>
<organism evidence="2 3">
    <name type="scientific">Thermoflexus hugenholtzii JAD2</name>
    <dbReference type="NCBI Taxonomy" id="877466"/>
    <lineage>
        <taxon>Bacteria</taxon>
        <taxon>Bacillati</taxon>
        <taxon>Chloroflexota</taxon>
        <taxon>Thermoflexia</taxon>
        <taxon>Thermoflexales</taxon>
        <taxon>Thermoflexaceae</taxon>
        <taxon>Thermoflexus</taxon>
    </lineage>
</organism>
<sequence length="334" mass="35996">MGSEWQSLAQVKASHLPRLLTRRHVVGVGIGYKVKGGQTLDVLSVVVSVERKVPAAQLAPSDRIPPTLDGIPTDVVETGRFRAFQDPTRRYRPAPPGVSIGHPLVTAGTFGCVVRRGSEVFILSNNHVLAATNRGRPGDRIRQPGPVDGGTVADEIAELVEFIPIRFGDEPTTCPWAEWFVRWLNELLRWIGSSHRLQAVRTAAAFNEVDAAIARPLNPNDITPAILQIGIPKGVADPTLGMEVQKFGRTTRYTRGRILQVDVTANVDYDGRIATFQGQVMAGAMSAPGDSGSAILDMNGRLVGLLFAGSETTTLIHPIGRVLQALRVEAVVEG</sequence>
<dbReference type="GO" id="GO:0006508">
    <property type="term" value="P:proteolysis"/>
    <property type="evidence" value="ECO:0007669"/>
    <property type="project" value="InterPro"/>
</dbReference>